<evidence type="ECO:0000313" key="2">
    <source>
        <dbReference type="Proteomes" id="UP001049176"/>
    </source>
</evidence>
<dbReference type="Proteomes" id="UP001049176">
    <property type="component" value="Chromosome 3"/>
</dbReference>
<comment type="caution">
    <text evidence="1">The sequence shown here is derived from an EMBL/GenBank/DDBJ whole genome shotgun (WGS) entry which is preliminary data.</text>
</comment>
<organism evidence="1 2">
    <name type="scientific">Marasmius oreades</name>
    <name type="common">fairy-ring Marasmius</name>
    <dbReference type="NCBI Taxonomy" id="181124"/>
    <lineage>
        <taxon>Eukaryota</taxon>
        <taxon>Fungi</taxon>
        <taxon>Dikarya</taxon>
        <taxon>Basidiomycota</taxon>
        <taxon>Agaricomycotina</taxon>
        <taxon>Agaricomycetes</taxon>
        <taxon>Agaricomycetidae</taxon>
        <taxon>Agaricales</taxon>
        <taxon>Marasmiineae</taxon>
        <taxon>Marasmiaceae</taxon>
        <taxon>Marasmius</taxon>
    </lineage>
</organism>
<evidence type="ECO:0000313" key="1">
    <source>
        <dbReference type="EMBL" id="KAG7095217.1"/>
    </source>
</evidence>
<keyword evidence="2" id="KW-1185">Reference proteome</keyword>
<gene>
    <name evidence="1" type="ORF">E1B28_005992</name>
</gene>
<reference evidence="1" key="1">
    <citation type="journal article" date="2021" name="Genome Biol. Evol.">
        <title>The assembled and annotated genome of the fairy-ring fungus Marasmius oreades.</title>
        <authorList>
            <person name="Hiltunen M."/>
            <person name="Ament-Velasquez S.L."/>
            <person name="Johannesson H."/>
        </authorList>
    </citation>
    <scope>NUCLEOTIDE SEQUENCE</scope>
    <source>
        <strain evidence="1">03SP1</strain>
    </source>
</reference>
<dbReference type="KEGG" id="more:E1B28_005992"/>
<dbReference type="EMBL" id="CM032183">
    <property type="protein sequence ID" value="KAG7095217.1"/>
    <property type="molecule type" value="Genomic_DNA"/>
</dbReference>
<dbReference type="OrthoDB" id="3268677at2759"/>
<dbReference type="AlphaFoldDB" id="A0A9P7S4K2"/>
<sequence length="821" mass="92478">MKSLYSVSSFASHRRGRKCTAKRSNGERSLSLFEVWFKRAEKSTKQISADHVSVSIPCPGLDRQLNPRIDRYLYRSSATGGGAASRQTLAFSLFPEQFPPGAEFRWEMLAQRQRRAVLRQEEVQHVWKNSRAVGAVYAVRCTNTVLCVAGADLEPCQPCQDLFHNHLFQTQLNSRSPIFKRDVDNADNQDDHAAARLFSAQALDFQMVHYPDHKGCSIYLFVCGDMIDAWQNRNITHLERAQMALRARFFFMAWRTHIASHPDHSTNVHFISRQSYNIFLTLCDSLLKLIVVYRRWYPTYPLLPWLHSTEPCEHVFGILRQLKKDFTYVDLLYLQPKLHVLLLGDFSNLTAEEKAKQTSAGYHHTYFRADDLDLLNLLEYPDDTASSKASEAAFEEAKVLLNATGIDATTMLADYKPPPPPLSKPKVKPSPRPETLHTIMAMFQAATFSTSKEEENIGAFEMALAAESVDKSLITQDLPEMTDADFKIICEYIKESEHPQFVSSRSSPSYKPNPVPYAENKVLNREAMVEHRIQHQTREAEEGLRQLGREWLAPPQEETLSVNLRRRLKLLASDKLSRATAGIGRQVRHTGTFTTASEAPAAQSNKEVSREVAAQKFLQHRREIFACVLKIHEGIQDVDITEIQPLRNGHFILALKNQTQKEQPQLVLGEVIAMYSKGNYKGARHEDVSEVKNVGVLSYIYVRTYTLLGHNTFTTMSCPQLNSETFLQIPRTHLLLSLASFSINKQPLATSEFSIIILDSAATALHTQHSRSIIGIGQAVQHLVRAGRSRGSGVALASATRSVLVEADGQAGAEDSDASQE</sequence>
<dbReference type="RefSeq" id="XP_043011687.1">
    <property type="nucleotide sequence ID" value="XM_043150598.1"/>
</dbReference>
<protein>
    <submittedName>
        <fullName evidence="1">Uncharacterized protein</fullName>
    </submittedName>
</protein>
<accession>A0A9P7S4K2</accession>
<proteinExistence type="predicted"/>
<dbReference type="GeneID" id="66075068"/>
<name>A0A9P7S4K2_9AGAR</name>